<name>A0ACC0L0J5_CHOFU</name>
<proteinExistence type="predicted"/>
<keyword evidence="2" id="KW-1185">Reference proteome</keyword>
<protein>
    <submittedName>
        <fullName evidence="1">Uncharacterized protein</fullName>
    </submittedName>
</protein>
<dbReference type="Proteomes" id="UP001064048">
    <property type="component" value="Chromosome 9"/>
</dbReference>
<evidence type="ECO:0000313" key="1">
    <source>
        <dbReference type="EMBL" id="KAI8442119.1"/>
    </source>
</evidence>
<comment type="caution">
    <text evidence="1">The sequence shown here is derived from an EMBL/GenBank/DDBJ whole genome shotgun (WGS) entry which is preliminary data.</text>
</comment>
<evidence type="ECO:0000313" key="2">
    <source>
        <dbReference type="Proteomes" id="UP001064048"/>
    </source>
</evidence>
<organism evidence="1 2">
    <name type="scientific">Choristoneura fumiferana</name>
    <name type="common">Spruce budworm moth</name>
    <name type="synonym">Archips fumiferana</name>
    <dbReference type="NCBI Taxonomy" id="7141"/>
    <lineage>
        <taxon>Eukaryota</taxon>
        <taxon>Metazoa</taxon>
        <taxon>Ecdysozoa</taxon>
        <taxon>Arthropoda</taxon>
        <taxon>Hexapoda</taxon>
        <taxon>Insecta</taxon>
        <taxon>Pterygota</taxon>
        <taxon>Neoptera</taxon>
        <taxon>Endopterygota</taxon>
        <taxon>Lepidoptera</taxon>
        <taxon>Glossata</taxon>
        <taxon>Ditrysia</taxon>
        <taxon>Tortricoidea</taxon>
        <taxon>Tortricidae</taxon>
        <taxon>Tortricinae</taxon>
        <taxon>Choristoneura</taxon>
    </lineage>
</organism>
<dbReference type="EMBL" id="CM046109">
    <property type="protein sequence ID" value="KAI8442119.1"/>
    <property type="molecule type" value="Genomic_DNA"/>
</dbReference>
<accession>A0ACC0L0J5</accession>
<sequence>MVQLFGLHPLNKKRAGRDDTDDVILVSDDETEMSKNIGVADALKCDRGGRALYKFDWKGNESPRAGRVQSVRLILSLLSAKMSNLRAQKRRAPSLRAKNESISSHSPRKNVEAVPFNMATKNKVWSRVWVREKCTYHKIVAGN</sequence>
<gene>
    <name evidence="1" type="ORF">MSG28_005745</name>
</gene>
<reference evidence="1 2" key="1">
    <citation type="journal article" date="2022" name="Genome Biol. Evol.">
        <title>The Spruce Budworm Genome: Reconstructing the Evolutionary History of Antifreeze Proteins.</title>
        <authorList>
            <person name="Beliveau C."/>
            <person name="Gagne P."/>
            <person name="Picq S."/>
            <person name="Vernygora O."/>
            <person name="Keeling C.I."/>
            <person name="Pinkney K."/>
            <person name="Doucet D."/>
            <person name="Wen F."/>
            <person name="Johnston J.S."/>
            <person name="Maaroufi H."/>
            <person name="Boyle B."/>
            <person name="Laroche J."/>
            <person name="Dewar K."/>
            <person name="Juretic N."/>
            <person name="Blackburn G."/>
            <person name="Nisole A."/>
            <person name="Brunet B."/>
            <person name="Brandao M."/>
            <person name="Lumley L."/>
            <person name="Duan J."/>
            <person name="Quan G."/>
            <person name="Lucarotti C.J."/>
            <person name="Roe A.D."/>
            <person name="Sperling F.A.H."/>
            <person name="Levesque R.C."/>
            <person name="Cusson M."/>
        </authorList>
    </citation>
    <scope>NUCLEOTIDE SEQUENCE [LARGE SCALE GENOMIC DNA]</scope>
    <source>
        <strain evidence="1">Glfc:IPQL:Cfum</strain>
    </source>
</reference>